<proteinExistence type="predicted"/>
<sequence>MSIDEAFLQKLESLFPGQASGPWYVYAGLIFKANDQMDHIKTLWKYLAHNTPAEDDQFVKARKLRESLLKASVLVGFPKGINACTALRSAIQADCPHLEEKLDSDTSLRQHLQRSEKDARGREFFGKIYAHHTDRVLRNMSLASGGDLSEFAINAVYGDLMAEETRLDAKETGLLEFLACYATGGSVWSQAKGHMYGSHNLGNGKEEIFGAIAICQAIEERLGIEVNREPKENWAWTAKAEKW</sequence>
<organism evidence="1 2">
    <name type="scientific">Zymoseptoria tritici ST99CH_1E4</name>
    <dbReference type="NCBI Taxonomy" id="1276532"/>
    <lineage>
        <taxon>Eukaryota</taxon>
        <taxon>Fungi</taxon>
        <taxon>Dikarya</taxon>
        <taxon>Ascomycota</taxon>
        <taxon>Pezizomycotina</taxon>
        <taxon>Dothideomycetes</taxon>
        <taxon>Dothideomycetidae</taxon>
        <taxon>Mycosphaerellales</taxon>
        <taxon>Mycosphaerellaceae</taxon>
        <taxon>Zymoseptoria</taxon>
    </lineage>
</organism>
<evidence type="ECO:0000313" key="1">
    <source>
        <dbReference type="EMBL" id="SMR45716.1"/>
    </source>
</evidence>
<name>A0A2H1FWT9_ZYMTR</name>
<dbReference type="InterPro" id="IPR029032">
    <property type="entry name" value="AhpD-like"/>
</dbReference>
<dbReference type="InterPro" id="IPR052999">
    <property type="entry name" value="PTS1_Protein"/>
</dbReference>
<dbReference type="Proteomes" id="UP000245764">
    <property type="component" value="Chromosome 2"/>
</dbReference>
<dbReference type="PANTHER" id="PTHR28180:SF2">
    <property type="entry name" value="PEROXISOMAL PROTEIN 2"/>
    <property type="match status" value="1"/>
</dbReference>
<reference evidence="2" key="1">
    <citation type="submission" date="2017-05" db="EMBL/GenBank/DDBJ databases">
        <authorList>
            <person name="Song R."/>
            <person name="Chenine A.L."/>
            <person name="Ruprecht R.M."/>
        </authorList>
    </citation>
    <scope>NUCLEOTIDE SEQUENCE [LARGE SCALE GENOMIC DNA]</scope>
</reference>
<gene>
    <name evidence="1" type="ORF">ZT1E4_G2334</name>
</gene>
<dbReference type="AlphaFoldDB" id="A0A2H1FWT9"/>
<dbReference type="Gene3D" id="1.20.1290.10">
    <property type="entry name" value="AhpD-like"/>
    <property type="match status" value="1"/>
</dbReference>
<accession>A0A2H1FWT9</accession>
<protein>
    <recommendedName>
        <fullName evidence="3">Carboxymuconolactone decarboxylase-like domain-containing protein</fullName>
    </recommendedName>
</protein>
<evidence type="ECO:0000313" key="2">
    <source>
        <dbReference type="Proteomes" id="UP000245764"/>
    </source>
</evidence>
<dbReference type="PANTHER" id="PTHR28180">
    <property type="entry name" value="CONSERVED MITOCHONDRIAL PROTEIN-RELATED"/>
    <property type="match status" value="1"/>
</dbReference>
<evidence type="ECO:0008006" key="3">
    <source>
        <dbReference type="Google" id="ProtNLM"/>
    </source>
</evidence>
<dbReference type="EMBL" id="LT854254">
    <property type="protein sequence ID" value="SMR45716.1"/>
    <property type="molecule type" value="Genomic_DNA"/>
</dbReference>
<dbReference type="SUPFAM" id="SSF69118">
    <property type="entry name" value="AhpD-like"/>
    <property type="match status" value="1"/>
</dbReference>